<organism evidence="1 2">
    <name type="scientific">Rhamnusium bicolor</name>
    <dbReference type="NCBI Taxonomy" id="1586634"/>
    <lineage>
        <taxon>Eukaryota</taxon>
        <taxon>Metazoa</taxon>
        <taxon>Ecdysozoa</taxon>
        <taxon>Arthropoda</taxon>
        <taxon>Hexapoda</taxon>
        <taxon>Insecta</taxon>
        <taxon>Pterygota</taxon>
        <taxon>Neoptera</taxon>
        <taxon>Endopterygota</taxon>
        <taxon>Coleoptera</taxon>
        <taxon>Polyphaga</taxon>
        <taxon>Cucujiformia</taxon>
        <taxon>Chrysomeloidea</taxon>
        <taxon>Cerambycidae</taxon>
        <taxon>Lepturinae</taxon>
        <taxon>Rhagiini</taxon>
        <taxon>Rhamnusium</taxon>
    </lineage>
</organism>
<dbReference type="PANTHER" id="PTHR34239">
    <property type="entry name" value="APPLE DOMAIN-CONTAINING PROTEIN"/>
    <property type="match status" value="1"/>
</dbReference>
<dbReference type="AlphaFoldDB" id="A0AAV8ZIS5"/>
<sequence>MNSRSTSPLVTPQLNQDLLQIRGGTEDVGKDNGPPINIEISARWNTLLKTGLETDIRNQLVKRNPAPSNCTLQAPKLNPEAKMPAGDSAIKRDDRLFVIQNQIGACLAAIGKSLTILLSEEETETDKKLEALEALGDAGRLLCDVHHVQSETRRALITINLNKDFKDTLENSSIGEWLFGDQLSNRLVEAKALVKSSQLKKKNRNLSPRLRTDSRII</sequence>
<dbReference type="PANTHER" id="PTHR34239:SF2">
    <property type="entry name" value="TRANSPOSABLE ELEMENT P TRANSPOSASE_THAP9 CONSERVED DOMAIN-CONTAINING PROTEIN"/>
    <property type="match status" value="1"/>
</dbReference>
<name>A0AAV8ZIS5_9CUCU</name>
<proteinExistence type="predicted"/>
<evidence type="ECO:0000313" key="2">
    <source>
        <dbReference type="Proteomes" id="UP001162156"/>
    </source>
</evidence>
<comment type="caution">
    <text evidence="1">The sequence shown here is derived from an EMBL/GenBank/DDBJ whole genome shotgun (WGS) entry which is preliminary data.</text>
</comment>
<accession>A0AAV8ZIS5</accession>
<gene>
    <name evidence="1" type="ORF">NQ314_004534</name>
</gene>
<reference evidence="1" key="1">
    <citation type="journal article" date="2023" name="Insect Mol. Biol.">
        <title>Genome sequencing provides insights into the evolution of gene families encoding plant cell wall-degrading enzymes in longhorned beetles.</title>
        <authorList>
            <person name="Shin N.R."/>
            <person name="Okamura Y."/>
            <person name="Kirsch R."/>
            <person name="Pauchet Y."/>
        </authorList>
    </citation>
    <scope>NUCLEOTIDE SEQUENCE</scope>
    <source>
        <strain evidence="1">RBIC_L_NR</strain>
    </source>
</reference>
<dbReference type="EMBL" id="JANEYF010001302">
    <property type="protein sequence ID" value="KAJ8964895.1"/>
    <property type="molecule type" value="Genomic_DNA"/>
</dbReference>
<keyword evidence="2" id="KW-1185">Reference proteome</keyword>
<evidence type="ECO:0000313" key="1">
    <source>
        <dbReference type="EMBL" id="KAJ8964895.1"/>
    </source>
</evidence>
<protein>
    <submittedName>
        <fullName evidence="1">Uncharacterized protein</fullName>
    </submittedName>
</protein>
<dbReference type="Proteomes" id="UP001162156">
    <property type="component" value="Unassembled WGS sequence"/>
</dbReference>